<feature type="signal peptide" evidence="7">
    <location>
        <begin position="1"/>
        <end position="20"/>
    </location>
</feature>
<dbReference type="InterPro" id="IPR036470">
    <property type="entry name" value="Elicitin_sf"/>
</dbReference>
<evidence type="ECO:0000256" key="4">
    <source>
        <dbReference type="ARBA" id="ARBA00022978"/>
    </source>
</evidence>
<dbReference type="KEGG" id="psoj:PHYSODRAFT_519565"/>
<evidence type="ECO:0000256" key="1">
    <source>
        <dbReference type="ARBA" id="ARBA00004613"/>
    </source>
</evidence>
<dbReference type="GeneID" id="20660192"/>
<feature type="transmembrane region" description="Helical" evidence="6">
    <location>
        <begin position="106"/>
        <end position="125"/>
    </location>
</feature>
<dbReference type="InterPro" id="IPR002200">
    <property type="entry name" value="Elicitin"/>
</dbReference>
<proteinExistence type="inferred from homology"/>
<evidence type="ECO:0000256" key="3">
    <source>
        <dbReference type="ARBA" id="ARBA00022525"/>
    </source>
</evidence>
<comment type="similarity">
    <text evidence="2">Belongs to the elicitin family.</text>
</comment>
<evidence type="ECO:0000256" key="2">
    <source>
        <dbReference type="ARBA" id="ARBA00009544"/>
    </source>
</evidence>
<dbReference type="OMA" id="NELRAMD"/>
<evidence type="ECO:0000256" key="7">
    <source>
        <dbReference type="SAM" id="SignalP"/>
    </source>
</evidence>
<dbReference type="AlphaFoldDB" id="G5A1E2"/>
<dbReference type="EMBL" id="JH159158">
    <property type="protein sequence ID" value="EGZ10741.1"/>
    <property type="molecule type" value="Genomic_DNA"/>
</dbReference>
<evidence type="ECO:0008006" key="10">
    <source>
        <dbReference type="Google" id="ProtNLM"/>
    </source>
</evidence>
<dbReference type="SUPFAM" id="SSF48647">
    <property type="entry name" value="Fungal elicitin"/>
    <property type="match status" value="1"/>
</dbReference>
<evidence type="ECO:0000256" key="5">
    <source>
        <dbReference type="ARBA" id="ARBA00023157"/>
    </source>
</evidence>
<keyword evidence="6" id="KW-0472">Membrane</keyword>
<evidence type="ECO:0000256" key="6">
    <source>
        <dbReference type="SAM" id="Phobius"/>
    </source>
</evidence>
<dbReference type="SMART" id="SM01187">
    <property type="entry name" value="Elicitin"/>
    <property type="match status" value="1"/>
</dbReference>
<accession>G5A1E2</accession>
<sequence length="163" mass="18041">MQRLLLFVVSFVTVLAAVRADATRCNFTAVIDVANAYYRGCVDLYNVLEQSMPVNFTSTLCDDADCMAAMDELRSMDLGDCIIFGSTTLTSDILDQCPVTAKSTAWVGWIILALCLALFIPIVVYRFQYHRQQKAQAQLDLANGKLRVNDAPYKAIDLAGTRV</sequence>
<dbReference type="GO" id="GO:0005576">
    <property type="term" value="C:extracellular region"/>
    <property type="evidence" value="ECO:0007669"/>
    <property type="project" value="UniProtKB-SubCell"/>
</dbReference>
<dbReference type="InParanoid" id="G5A1E2"/>
<keyword evidence="6" id="KW-0812">Transmembrane</keyword>
<dbReference type="RefSeq" id="XP_009533486.1">
    <property type="nucleotide sequence ID" value="XM_009535191.1"/>
</dbReference>
<comment type="subcellular location">
    <subcellularLocation>
        <location evidence="1">Secreted</location>
    </subcellularLocation>
</comment>
<dbReference type="GO" id="GO:0052040">
    <property type="term" value="P:symbiont-mediated perturbation of host programmed cell death"/>
    <property type="evidence" value="ECO:0007669"/>
    <property type="project" value="UniProtKB-KW"/>
</dbReference>
<protein>
    <recommendedName>
        <fullName evidence="10">Elicitin-like protein</fullName>
    </recommendedName>
</protein>
<keyword evidence="7" id="KW-0732">Signal</keyword>
<name>G5A1E2_PHYSP</name>
<keyword evidence="3" id="KW-0964">Secreted</keyword>
<evidence type="ECO:0000313" key="9">
    <source>
        <dbReference type="Proteomes" id="UP000002640"/>
    </source>
</evidence>
<evidence type="ECO:0000313" key="8">
    <source>
        <dbReference type="EMBL" id="EGZ10741.1"/>
    </source>
</evidence>
<keyword evidence="4" id="KW-0928">Hypersensitive response elicitation</keyword>
<keyword evidence="6" id="KW-1133">Transmembrane helix</keyword>
<keyword evidence="9" id="KW-1185">Reference proteome</keyword>
<organism evidence="8 9">
    <name type="scientific">Phytophthora sojae (strain P6497)</name>
    <name type="common">Soybean stem and root rot agent</name>
    <name type="synonym">Phytophthora megasperma f. sp. glycines</name>
    <dbReference type="NCBI Taxonomy" id="1094619"/>
    <lineage>
        <taxon>Eukaryota</taxon>
        <taxon>Sar</taxon>
        <taxon>Stramenopiles</taxon>
        <taxon>Oomycota</taxon>
        <taxon>Peronosporomycetes</taxon>
        <taxon>Peronosporales</taxon>
        <taxon>Peronosporaceae</taxon>
        <taxon>Phytophthora</taxon>
    </lineage>
</organism>
<feature type="chain" id="PRO_5003472633" description="Elicitin-like protein" evidence="7">
    <location>
        <begin position="21"/>
        <end position="163"/>
    </location>
</feature>
<dbReference type="Proteomes" id="UP000002640">
    <property type="component" value="Unassembled WGS sequence"/>
</dbReference>
<gene>
    <name evidence="8" type="ORF">PHYSODRAFT_519565</name>
</gene>
<keyword evidence="5" id="KW-1015">Disulfide bond</keyword>
<reference evidence="8 9" key="1">
    <citation type="journal article" date="2006" name="Science">
        <title>Phytophthora genome sequences uncover evolutionary origins and mechanisms of pathogenesis.</title>
        <authorList>
            <person name="Tyler B.M."/>
            <person name="Tripathy S."/>
            <person name="Zhang X."/>
            <person name="Dehal P."/>
            <person name="Jiang R.H."/>
            <person name="Aerts A."/>
            <person name="Arredondo F.D."/>
            <person name="Baxter L."/>
            <person name="Bensasson D."/>
            <person name="Beynon J.L."/>
            <person name="Chapman J."/>
            <person name="Damasceno C.M."/>
            <person name="Dorrance A.E."/>
            <person name="Dou D."/>
            <person name="Dickerman A.W."/>
            <person name="Dubchak I.L."/>
            <person name="Garbelotto M."/>
            <person name="Gijzen M."/>
            <person name="Gordon S.G."/>
            <person name="Govers F."/>
            <person name="Grunwald N.J."/>
            <person name="Huang W."/>
            <person name="Ivors K.L."/>
            <person name="Jones R.W."/>
            <person name="Kamoun S."/>
            <person name="Krampis K."/>
            <person name="Lamour K.H."/>
            <person name="Lee M.K."/>
            <person name="McDonald W.H."/>
            <person name="Medina M."/>
            <person name="Meijer H.J."/>
            <person name="Nordberg E.K."/>
            <person name="Maclean D.J."/>
            <person name="Ospina-Giraldo M.D."/>
            <person name="Morris P.F."/>
            <person name="Phuntumart V."/>
            <person name="Putnam N.H."/>
            <person name="Rash S."/>
            <person name="Rose J.K."/>
            <person name="Sakihama Y."/>
            <person name="Salamov A.A."/>
            <person name="Savidor A."/>
            <person name="Scheuring C.F."/>
            <person name="Smith B.M."/>
            <person name="Sobral B.W."/>
            <person name="Terry A."/>
            <person name="Torto-Alalibo T.A."/>
            <person name="Win J."/>
            <person name="Xu Z."/>
            <person name="Zhang H."/>
            <person name="Grigoriev I.V."/>
            <person name="Rokhsar D.S."/>
            <person name="Boore J.L."/>
        </authorList>
    </citation>
    <scope>NUCLEOTIDE SEQUENCE [LARGE SCALE GENOMIC DNA]</scope>
    <source>
        <strain evidence="8 9">P6497</strain>
    </source>
</reference>